<keyword evidence="14" id="KW-1185">Reference proteome</keyword>
<keyword evidence="10" id="KW-0175">Coiled coil</keyword>
<feature type="domain" description="HemY N-terminal" evidence="12">
    <location>
        <begin position="26"/>
        <end position="131"/>
    </location>
</feature>
<name>A0ABV0ED93_9BURK</name>
<proteinExistence type="predicted"/>
<reference evidence="13 14" key="1">
    <citation type="submission" date="2024-02" db="EMBL/GenBank/DDBJ databases">
        <title>New thermophilic sulfur-oxidizing bacteria from a hot springs of the Uzon caldera (Kamchatka, Russia).</title>
        <authorList>
            <person name="Dukat A.M."/>
            <person name="Elcheninov A.G."/>
            <person name="Frolov E.N."/>
        </authorList>
    </citation>
    <scope>NUCLEOTIDE SEQUENCE [LARGE SCALE GENOMIC DNA]</scope>
    <source>
        <strain evidence="13 14">AK1</strain>
    </source>
</reference>
<dbReference type="SUPFAM" id="SSF48452">
    <property type="entry name" value="TPR-like"/>
    <property type="match status" value="1"/>
</dbReference>
<dbReference type="RefSeq" id="WP_347307739.1">
    <property type="nucleotide sequence ID" value="NZ_JBAJEX010000003.1"/>
</dbReference>
<dbReference type="InterPro" id="IPR010817">
    <property type="entry name" value="HemY_N"/>
</dbReference>
<feature type="transmembrane region" description="Helical" evidence="11">
    <location>
        <begin position="44"/>
        <end position="63"/>
    </location>
</feature>
<evidence type="ECO:0000256" key="1">
    <source>
        <dbReference type="ARBA" id="ARBA00002962"/>
    </source>
</evidence>
<accession>A0ABV0ED93</accession>
<dbReference type="Gene3D" id="1.25.40.10">
    <property type="entry name" value="Tetratricopeptide repeat domain"/>
    <property type="match status" value="1"/>
</dbReference>
<evidence type="ECO:0000256" key="8">
    <source>
        <dbReference type="ARBA" id="ARBA00023136"/>
    </source>
</evidence>
<feature type="coiled-coil region" evidence="10">
    <location>
        <begin position="72"/>
        <end position="99"/>
    </location>
</feature>
<organism evidence="13 14">
    <name type="scientific">Thiobacter aerophilum</name>
    <dbReference type="NCBI Taxonomy" id="3121275"/>
    <lineage>
        <taxon>Bacteria</taxon>
        <taxon>Pseudomonadati</taxon>
        <taxon>Pseudomonadota</taxon>
        <taxon>Betaproteobacteria</taxon>
        <taxon>Burkholderiales</taxon>
        <taxon>Thiobacteraceae</taxon>
        <taxon>Thiobacter</taxon>
    </lineage>
</organism>
<dbReference type="InterPro" id="IPR005254">
    <property type="entry name" value="Heme_biosyn_assoc_TPR_pro"/>
</dbReference>
<keyword evidence="8 11" id="KW-0472">Membrane</keyword>
<dbReference type="EMBL" id="JBAJEX010000003">
    <property type="protein sequence ID" value="MEO1766630.1"/>
    <property type="molecule type" value="Genomic_DNA"/>
</dbReference>
<evidence type="ECO:0000256" key="9">
    <source>
        <dbReference type="ARBA" id="ARBA00023244"/>
    </source>
</evidence>
<evidence type="ECO:0000256" key="2">
    <source>
        <dbReference type="ARBA" id="ARBA00004429"/>
    </source>
</evidence>
<sequence>MKALTWFLAVVAAAIALVLAIKTNVGYVVVVYPPYRFDFSLNFLIIALLVGFFVLYAVVRLAVHTWRLPAYVRRFRRERRREKGRRATLEAELAFAEGRWAKAERLAQQAMDLGEAVLLNALLAARAAHAQRNFKARDAYLARAEKASPAQPTARLMTQVELLLDARDVQAALPLLNQLQGLAPKHIGVLRLNLKAQQLARNWDQLLAVLAQLEKREAIEPVQAEQLRLNAHLENLKRKAHSTEALAQYWERMAPEDRSRTQLAASAARLFLALGGTRQAREIIEQSLEKQWDSGLAALYGECADRDVLRQIEQAEKWLPAHPQDPALLLTLGRLCARQELWGKARSYIEASLAVEPTREAHLALAELLERMNQPDEACRHYRASLALESAQAPRLTSHRD</sequence>
<protein>
    <submittedName>
        <fullName evidence="13">Heme biosynthesis HemY N-terminal domain-containing protein</fullName>
    </submittedName>
</protein>
<comment type="function">
    <text evidence="1">Involved in a late step of protoheme IX synthesis.</text>
</comment>
<dbReference type="Proteomes" id="UP001482231">
    <property type="component" value="Unassembled WGS sequence"/>
</dbReference>
<comment type="subcellular location">
    <subcellularLocation>
        <location evidence="2">Cell inner membrane</location>
        <topology evidence="2">Multi-pass membrane protein</topology>
    </subcellularLocation>
</comment>
<keyword evidence="5" id="KW-0997">Cell inner membrane</keyword>
<keyword evidence="4" id="KW-1003">Cell membrane</keyword>
<dbReference type="NCBIfam" id="TIGR00540">
    <property type="entry name" value="TPR_hemY_coli"/>
    <property type="match status" value="1"/>
</dbReference>
<gene>
    <name evidence="13" type="ORF">V6E02_05340</name>
</gene>
<dbReference type="InterPro" id="IPR011990">
    <property type="entry name" value="TPR-like_helical_dom_sf"/>
</dbReference>
<evidence type="ECO:0000256" key="10">
    <source>
        <dbReference type="SAM" id="Coils"/>
    </source>
</evidence>
<evidence type="ECO:0000313" key="14">
    <source>
        <dbReference type="Proteomes" id="UP001482231"/>
    </source>
</evidence>
<comment type="pathway">
    <text evidence="3">Porphyrin-containing compound metabolism; protoheme biosynthesis.</text>
</comment>
<evidence type="ECO:0000256" key="5">
    <source>
        <dbReference type="ARBA" id="ARBA00022519"/>
    </source>
</evidence>
<keyword evidence="6 11" id="KW-0812">Transmembrane</keyword>
<evidence type="ECO:0000259" key="12">
    <source>
        <dbReference type="Pfam" id="PF07219"/>
    </source>
</evidence>
<evidence type="ECO:0000256" key="3">
    <source>
        <dbReference type="ARBA" id="ARBA00004744"/>
    </source>
</evidence>
<evidence type="ECO:0000256" key="4">
    <source>
        <dbReference type="ARBA" id="ARBA00022475"/>
    </source>
</evidence>
<evidence type="ECO:0000313" key="13">
    <source>
        <dbReference type="EMBL" id="MEO1766630.1"/>
    </source>
</evidence>
<evidence type="ECO:0000256" key="7">
    <source>
        <dbReference type="ARBA" id="ARBA00022989"/>
    </source>
</evidence>
<comment type="caution">
    <text evidence="13">The sequence shown here is derived from an EMBL/GenBank/DDBJ whole genome shotgun (WGS) entry which is preliminary data.</text>
</comment>
<keyword evidence="7 11" id="KW-1133">Transmembrane helix</keyword>
<dbReference type="Pfam" id="PF07219">
    <property type="entry name" value="HemY_N"/>
    <property type="match status" value="1"/>
</dbReference>
<evidence type="ECO:0000256" key="11">
    <source>
        <dbReference type="SAM" id="Phobius"/>
    </source>
</evidence>
<evidence type="ECO:0000256" key="6">
    <source>
        <dbReference type="ARBA" id="ARBA00022692"/>
    </source>
</evidence>
<keyword evidence="9" id="KW-0627">Porphyrin biosynthesis</keyword>